<evidence type="ECO:0000313" key="7">
    <source>
        <dbReference type="EMBL" id="OAX76885.1"/>
    </source>
</evidence>
<feature type="region of interest" description="Disordered" evidence="5">
    <location>
        <begin position="121"/>
        <end position="150"/>
    </location>
</feature>
<organism evidence="7 8">
    <name type="scientific">Emergomyces africanus</name>
    <dbReference type="NCBI Taxonomy" id="1955775"/>
    <lineage>
        <taxon>Eukaryota</taxon>
        <taxon>Fungi</taxon>
        <taxon>Dikarya</taxon>
        <taxon>Ascomycota</taxon>
        <taxon>Pezizomycotina</taxon>
        <taxon>Eurotiomycetes</taxon>
        <taxon>Eurotiomycetidae</taxon>
        <taxon>Onygenales</taxon>
        <taxon>Ajellomycetaceae</taxon>
        <taxon>Emergomyces</taxon>
    </lineage>
</organism>
<evidence type="ECO:0000256" key="3">
    <source>
        <dbReference type="ARBA" id="ARBA00023163"/>
    </source>
</evidence>
<evidence type="ECO:0000256" key="2">
    <source>
        <dbReference type="ARBA" id="ARBA00010427"/>
    </source>
</evidence>
<feature type="domain" description="Cell division control protein 73 C-terminal" evidence="6">
    <location>
        <begin position="64"/>
        <end position="226"/>
    </location>
</feature>
<keyword evidence="4" id="KW-0539">Nucleus</keyword>
<evidence type="ECO:0000259" key="6">
    <source>
        <dbReference type="Pfam" id="PF05179"/>
    </source>
</evidence>
<dbReference type="Pfam" id="PF05179">
    <property type="entry name" value="CDC73_C"/>
    <property type="match status" value="1"/>
</dbReference>
<gene>
    <name evidence="7" type="ORF">ACJ72_08822</name>
</gene>
<feature type="region of interest" description="Disordered" evidence="5">
    <location>
        <begin position="1"/>
        <end position="68"/>
    </location>
</feature>
<comment type="caution">
    <text evidence="7">The sequence shown here is derived from an EMBL/GenBank/DDBJ whole genome shotgun (WGS) entry which is preliminary data.</text>
</comment>
<protein>
    <recommendedName>
        <fullName evidence="6">Cell division control protein 73 C-terminal domain-containing protein</fullName>
    </recommendedName>
</protein>
<dbReference type="STRING" id="1658172.A0A1B7NJ80"/>
<comment type="similarity">
    <text evidence="2">Belongs to the CDC73 family.</text>
</comment>
<dbReference type="GO" id="GO:0000993">
    <property type="term" value="F:RNA polymerase II complex binding"/>
    <property type="evidence" value="ECO:0007669"/>
    <property type="project" value="TreeGrafter"/>
</dbReference>
<dbReference type="EMBL" id="LGUA01004197">
    <property type="protein sequence ID" value="OAX76885.1"/>
    <property type="molecule type" value="Genomic_DNA"/>
</dbReference>
<dbReference type="PANTHER" id="PTHR12466">
    <property type="entry name" value="CDC73 DOMAIN PROTEIN"/>
    <property type="match status" value="1"/>
</dbReference>
<dbReference type="GO" id="GO:0016593">
    <property type="term" value="C:Cdc73/Paf1 complex"/>
    <property type="evidence" value="ECO:0007669"/>
    <property type="project" value="InterPro"/>
</dbReference>
<dbReference type="FunFam" id="3.40.50.11990:FF:000003">
    <property type="entry name" value="Pol II transcription elongation factor subunit Cdc73"/>
    <property type="match status" value="1"/>
</dbReference>
<dbReference type="InterPro" id="IPR031336">
    <property type="entry name" value="CDC73_C"/>
</dbReference>
<dbReference type="GO" id="GO:0006368">
    <property type="term" value="P:transcription elongation by RNA polymerase II"/>
    <property type="evidence" value="ECO:0007669"/>
    <property type="project" value="InterPro"/>
</dbReference>
<feature type="non-terminal residue" evidence="7">
    <location>
        <position position="1"/>
    </location>
</feature>
<evidence type="ECO:0000256" key="5">
    <source>
        <dbReference type="SAM" id="MobiDB-lite"/>
    </source>
</evidence>
<sequence length="273" mass="29811">DFSHVRKTAEMFLGRNRSRPGQQHPQGNMAKPGMKPPSTSVSGGASLIKQPAPPSTNPSSSSRRPNPIILLSPSASSLLRMSNIKSFLSDGIYVPPDHPTLATSTASNLLYIVRALQTISDPSSSSANKPSSTSSSAPGGAGGGGASHRKPTRFILVDSTADFKPDYWNRVVAVFTTGQTWQFKSYKWSSPPELFKHATGIYVGWRGEEVPREVKGWGRGVRSLRLIGGMRRVRIWLLLRVRVLVRVLVLVVRAAPAVREVLWWWGWRSGCGA</sequence>
<dbReference type="InterPro" id="IPR007852">
    <property type="entry name" value="Cdc73/Parafibromin"/>
</dbReference>
<accession>A0A1B7NJ80</accession>
<evidence type="ECO:0000313" key="8">
    <source>
        <dbReference type="Proteomes" id="UP000091918"/>
    </source>
</evidence>
<dbReference type="InterPro" id="IPR038103">
    <property type="entry name" value="CDC73_C_sf"/>
</dbReference>
<keyword evidence="3" id="KW-0804">Transcription</keyword>
<name>A0A1B7NJ80_9EURO</name>
<dbReference type="Proteomes" id="UP000091918">
    <property type="component" value="Unassembled WGS sequence"/>
</dbReference>
<keyword evidence="8" id="KW-1185">Reference proteome</keyword>
<dbReference type="AlphaFoldDB" id="A0A1B7NJ80"/>
<proteinExistence type="inferred from homology"/>
<comment type="subcellular location">
    <subcellularLocation>
        <location evidence="1">Nucleus</location>
    </subcellularLocation>
</comment>
<feature type="compositionally biased region" description="Low complexity" evidence="5">
    <location>
        <begin position="121"/>
        <end position="138"/>
    </location>
</feature>
<dbReference type="Gene3D" id="3.40.50.11990">
    <property type="entry name" value="RNA polymerase II accessory factor, Cdc73 C-terminal domain"/>
    <property type="match status" value="1"/>
</dbReference>
<dbReference type="PANTHER" id="PTHR12466:SF8">
    <property type="entry name" value="PARAFIBROMIN"/>
    <property type="match status" value="1"/>
</dbReference>
<evidence type="ECO:0000256" key="4">
    <source>
        <dbReference type="ARBA" id="ARBA00023242"/>
    </source>
</evidence>
<reference evidence="7 8" key="1">
    <citation type="submission" date="2015-07" db="EMBL/GenBank/DDBJ databases">
        <title>Emmonsia species relationships and genome sequence.</title>
        <authorList>
            <person name="Cuomo C.A."/>
            <person name="Schwartz I.S."/>
            <person name="Kenyon C."/>
            <person name="de Hoog G.S."/>
            <person name="Govender N.P."/>
            <person name="Botha A."/>
            <person name="Moreno L."/>
            <person name="de Vries M."/>
            <person name="Munoz J.F."/>
            <person name="Stielow J.B."/>
        </authorList>
    </citation>
    <scope>NUCLEOTIDE SEQUENCE [LARGE SCALE GENOMIC DNA]</scope>
    <source>
        <strain evidence="7 8">CBS 136260</strain>
    </source>
</reference>
<dbReference type="OrthoDB" id="2186602at2759"/>
<dbReference type="GO" id="GO:0032968">
    <property type="term" value="P:positive regulation of transcription elongation by RNA polymerase II"/>
    <property type="evidence" value="ECO:0007669"/>
    <property type="project" value="TreeGrafter"/>
</dbReference>
<feature type="compositionally biased region" description="Low complexity" evidence="5">
    <location>
        <begin position="57"/>
        <end position="68"/>
    </location>
</feature>
<evidence type="ECO:0000256" key="1">
    <source>
        <dbReference type="ARBA" id="ARBA00004123"/>
    </source>
</evidence>